<dbReference type="Proteomes" id="UP000307440">
    <property type="component" value="Unassembled WGS sequence"/>
</dbReference>
<dbReference type="STRING" id="230819.A0A5C3LC19"/>
<dbReference type="EMBL" id="ML210147">
    <property type="protein sequence ID" value="TFK30298.1"/>
    <property type="molecule type" value="Genomic_DNA"/>
</dbReference>
<feature type="compositionally biased region" description="Low complexity" evidence="1">
    <location>
        <begin position="126"/>
        <end position="137"/>
    </location>
</feature>
<proteinExistence type="predicted"/>
<feature type="compositionally biased region" description="Basic residues" evidence="1">
    <location>
        <begin position="181"/>
        <end position="194"/>
    </location>
</feature>
<feature type="compositionally biased region" description="Low complexity" evidence="1">
    <location>
        <begin position="152"/>
        <end position="173"/>
    </location>
</feature>
<feature type="region of interest" description="Disordered" evidence="1">
    <location>
        <begin position="152"/>
        <end position="207"/>
    </location>
</feature>
<keyword evidence="3" id="KW-1185">Reference proteome</keyword>
<evidence type="ECO:0000313" key="3">
    <source>
        <dbReference type="Proteomes" id="UP000307440"/>
    </source>
</evidence>
<evidence type="ECO:0000313" key="2">
    <source>
        <dbReference type="EMBL" id="TFK30298.1"/>
    </source>
</evidence>
<feature type="compositionally biased region" description="Acidic residues" evidence="1">
    <location>
        <begin position="78"/>
        <end position="93"/>
    </location>
</feature>
<gene>
    <name evidence="2" type="ORF">FA15DRAFT_677535</name>
</gene>
<accession>A0A5C3LC19</accession>
<dbReference type="AlphaFoldDB" id="A0A5C3LC19"/>
<protein>
    <submittedName>
        <fullName evidence="2">Uncharacterized protein</fullName>
    </submittedName>
</protein>
<feature type="region of interest" description="Disordered" evidence="1">
    <location>
        <begin position="66"/>
        <end position="137"/>
    </location>
</feature>
<sequence length="311" mass="36011">MIGLRSPHSSDQIITRQNNDISRLLDPSYTSSYYRPTQHRATYGPYVDAHGDMHDPDYRQFPIIYQSPKSQRYPTNPYDDDSALLLDDDEDTHDDLGFANKRNSFSSTRTKTRPQSQFHYPSTRRSNSPTYSPTSKYSSGAILASSGVSPISTIASSSASSSSSVLSPAQSPADTDESCKQRCRISALKKRRRTSATTLDRERDDERAKVPKRLSYDFEDVVESQRRRSIEYAREDQRNRFVEEVVEEEEQQQQQDDDDEEEEQQRRKRKEESVPTCGESLQRQWQALSLRIRFGMFRAERRIKKRVQSLI</sequence>
<organism evidence="2 3">
    <name type="scientific">Coprinopsis marcescibilis</name>
    <name type="common">Agaric fungus</name>
    <name type="synonym">Psathyrella marcescibilis</name>
    <dbReference type="NCBI Taxonomy" id="230819"/>
    <lineage>
        <taxon>Eukaryota</taxon>
        <taxon>Fungi</taxon>
        <taxon>Dikarya</taxon>
        <taxon>Basidiomycota</taxon>
        <taxon>Agaricomycotina</taxon>
        <taxon>Agaricomycetes</taxon>
        <taxon>Agaricomycetidae</taxon>
        <taxon>Agaricales</taxon>
        <taxon>Agaricineae</taxon>
        <taxon>Psathyrellaceae</taxon>
        <taxon>Coprinopsis</taxon>
    </lineage>
</organism>
<feature type="region of interest" description="Disordered" evidence="1">
    <location>
        <begin position="241"/>
        <end position="276"/>
    </location>
</feature>
<evidence type="ECO:0000256" key="1">
    <source>
        <dbReference type="SAM" id="MobiDB-lite"/>
    </source>
</evidence>
<feature type="compositionally biased region" description="Acidic residues" evidence="1">
    <location>
        <begin position="244"/>
        <end position="263"/>
    </location>
</feature>
<feature type="compositionally biased region" description="Polar residues" evidence="1">
    <location>
        <begin position="101"/>
        <end position="125"/>
    </location>
</feature>
<reference evidence="2 3" key="1">
    <citation type="journal article" date="2019" name="Nat. Ecol. Evol.">
        <title>Megaphylogeny resolves global patterns of mushroom evolution.</title>
        <authorList>
            <person name="Varga T."/>
            <person name="Krizsan K."/>
            <person name="Foldi C."/>
            <person name="Dima B."/>
            <person name="Sanchez-Garcia M."/>
            <person name="Sanchez-Ramirez S."/>
            <person name="Szollosi G.J."/>
            <person name="Szarkandi J.G."/>
            <person name="Papp V."/>
            <person name="Albert L."/>
            <person name="Andreopoulos W."/>
            <person name="Angelini C."/>
            <person name="Antonin V."/>
            <person name="Barry K.W."/>
            <person name="Bougher N.L."/>
            <person name="Buchanan P."/>
            <person name="Buyck B."/>
            <person name="Bense V."/>
            <person name="Catcheside P."/>
            <person name="Chovatia M."/>
            <person name="Cooper J."/>
            <person name="Damon W."/>
            <person name="Desjardin D."/>
            <person name="Finy P."/>
            <person name="Geml J."/>
            <person name="Haridas S."/>
            <person name="Hughes K."/>
            <person name="Justo A."/>
            <person name="Karasinski D."/>
            <person name="Kautmanova I."/>
            <person name="Kiss B."/>
            <person name="Kocsube S."/>
            <person name="Kotiranta H."/>
            <person name="LaButti K.M."/>
            <person name="Lechner B.E."/>
            <person name="Liimatainen K."/>
            <person name="Lipzen A."/>
            <person name="Lukacs Z."/>
            <person name="Mihaltcheva S."/>
            <person name="Morgado L.N."/>
            <person name="Niskanen T."/>
            <person name="Noordeloos M.E."/>
            <person name="Ohm R.A."/>
            <person name="Ortiz-Santana B."/>
            <person name="Ovrebo C."/>
            <person name="Racz N."/>
            <person name="Riley R."/>
            <person name="Savchenko A."/>
            <person name="Shiryaev A."/>
            <person name="Soop K."/>
            <person name="Spirin V."/>
            <person name="Szebenyi C."/>
            <person name="Tomsovsky M."/>
            <person name="Tulloss R.E."/>
            <person name="Uehling J."/>
            <person name="Grigoriev I.V."/>
            <person name="Vagvolgyi C."/>
            <person name="Papp T."/>
            <person name="Martin F.M."/>
            <person name="Miettinen O."/>
            <person name="Hibbett D.S."/>
            <person name="Nagy L.G."/>
        </authorList>
    </citation>
    <scope>NUCLEOTIDE SEQUENCE [LARGE SCALE GENOMIC DNA]</scope>
    <source>
        <strain evidence="2 3">CBS 121175</strain>
    </source>
</reference>
<name>A0A5C3LC19_COPMA</name>
<dbReference type="OrthoDB" id="3021720at2759"/>